<dbReference type="CDD" id="cd08645">
    <property type="entry name" value="FMT_core_GART"/>
    <property type="match status" value="1"/>
</dbReference>
<dbReference type="Proteomes" id="UP000192343">
    <property type="component" value="Unassembled WGS sequence"/>
</dbReference>
<comment type="caution">
    <text evidence="6">The sequence shown here is derived from an EMBL/GenBank/DDBJ whole genome shotgun (WGS) entry which is preliminary data.</text>
</comment>
<keyword evidence="7" id="KW-1185">Reference proteome</keyword>
<organism evidence="6 7">
    <name type="scientific">Marispirochaeta aestuarii</name>
    <dbReference type="NCBI Taxonomy" id="1963862"/>
    <lineage>
        <taxon>Bacteria</taxon>
        <taxon>Pseudomonadati</taxon>
        <taxon>Spirochaetota</taxon>
        <taxon>Spirochaetia</taxon>
        <taxon>Spirochaetales</taxon>
        <taxon>Spirochaetaceae</taxon>
        <taxon>Marispirochaeta</taxon>
    </lineage>
</organism>
<dbReference type="Gene3D" id="3.40.50.170">
    <property type="entry name" value="Formyl transferase, N-terminal domain"/>
    <property type="match status" value="1"/>
</dbReference>
<dbReference type="InterPro" id="IPR036477">
    <property type="entry name" value="Formyl_transf_N_sf"/>
</dbReference>
<dbReference type="EC" id="2.1.2.2" evidence="4"/>
<evidence type="ECO:0000256" key="4">
    <source>
        <dbReference type="HAMAP-Rule" id="MF_01930"/>
    </source>
</evidence>
<evidence type="ECO:0000256" key="2">
    <source>
        <dbReference type="ARBA" id="ARBA00022679"/>
    </source>
</evidence>
<sequence>MGNVAVFASGSGSNFQAIADALKESPHRLVLLVCDRKKAYVRQRAQAAGIPVEDINYFRGDTREDAERELLERLKPRSIDLIVLAGFMRLLSPLLVDAYKDRIINIHPSLLPKYPGTHGIEESYRSGDRELGITIHRVDYGLDTGPVIRQGKIPRIDGESLEDFEARIHALEHRLYPEVILDILEGNIS</sequence>
<dbReference type="NCBIfam" id="TIGR00639">
    <property type="entry name" value="PurN"/>
    <property type="match status" value="1"/>
</dbReference>
<dbReference type="Pfam" id="PF00551">
    <property type="entry name" value="Formyl_trans_N"/>
    <property type="match status" value="1"/>
</dbReference>
<dbReference type="PANTHER" id="PTHR43369:SF2">
    <property type="entry name" value="PHOSPHORIBOSYLGLYCINAMIDE FORMYLTRANSFERASE"/>
    <property type="match status" value="1"/>
</dbReference>
<feature type="binding site" evidence="4">
    <location>
        <begin position="12"/>
        <end position="14"/>
    </location>
    <ligand>
        <name>N(1)-(5-phospho-beta-D-ribosyl)glycinamide</name>
        <dbReference type="ChEBI" id="CHEBI:143788"/>
    </ligand>
</feature>
<dbReference type="OrthoDB" id="9806170at2"/>
<evidence type="ECO:0000313" key="7">
    <source>
        <dbReference type="Proteomes" id="UP000192343"/>
    </source>
</evidence>
<dbReference type="AlphaFoldDB" id="A0A1Y1S2Q3"/>
<protein>
    <recommendedName>
        <fullName evidence="4">Phosphoribosylglycinamide formyltransferase</fullName>
        <ecNumber evidence="4">2.1.2.2</ecNumber>
    </recommendedName>
    <alternativeName>
        <fullName evidence="4">5'-phosphoribosylglycinamide transformylase</fullName>
    </alternativeName>
    <alternativeName>
        <fullName evidence="4">GAR transformylase</fullName>
        <shortName evidence="4">GART</shortName>
    </alternativeName>
</protein>
<reference evidence="6 7" key="1">
    <citation type="submission" date="2017-03" db="EMBL/GenBank/DDBJ databases">
        <title>Draft Genome sequence of Marispirochaeta sp. strain JC444.</title>
        <authorList>
            <person name="Shivani Y."/>
            <person name="Subhash Y."/>
            <person name="Sasikala C."/>
            <person name="Ramana C."/>
        </authorList>
    </citation>
    <scope>NUCLEOTIDE SEQUENCE [LARGE SCALE GENOMIC DNA]</scope>
    <source>
        <strain evidence="6 7">JC444</strain>
    </source>
</reference>
<dbReference type="InterPro" id="IPR004607">
    <property type="entry name" value="GART"/>
</dbReference>
<evidence type="ECO:0000256" key="3">
    <source>
        <dbReference type="ARBA" id="ARBA00022755"/>
    </source>
</evidence>
<dbReference type="GO" id="GO:0005829">
    <property type="term" value="C:cytosol"/>
    <property type="evidence" value="ECO:0007669"/>
    <property type="project" value="TreeGrafter"/>
</dbReference>
<dbReference type="EMBL" id="MWQY01000001">
    <property type="protein sequence ID" value="ORC38258.1"/>
    <property type="molecule type" value="Genomic_DNA"/>
</dbReference>
<dbReference type="GO" id="GO:0006189">
    <property type="term" value="P:'de novo' IMP biosynthetic process"/>
    <property type="evidence" value="ECO:0007669"/>
    <property type="project" value="UniProtKB-UniRule"/>
</dbReference>
<feature type="binding site" evidence="4">
    <location>
        <begin position="88"/>
        <end position="91"/>
    </location>
    <ligand>
        <name>(6R)-10-formyltetrahydrofolate</name>
        <dbReference type="ChEBI" id="CHEBI:195366"/>
    </ligand>
</feature>
<feature type="binding site" evidence="4">
    <location>
        <position position="105"/>
    </location>
    <ligand>
        <name>(6R)-10-formyltetrahydrofolate</name>
        <dbReference type="ChEBI" id="CHEBI:195366"/>
    </ligand>
</feature>
<feature type="site" description="Raises pKa of active site His" evidence="4">
    <location>
        <position position="143"/>
    </location>
</feature>
<accession>A0A1Y1S2Q3</accession>
<dbReference type="InterPro" id="IPR002376">
    <property type="entry name" value="Formyl_transf_N"/>
</dbReference>
<proteinExistence type="inferred from homology"/>
<comment type="pathway">
    <text evidence="1 4">Purine metabolism; IMP biosynthesis via de novo pathway; N(2)-formyl-N(1)-(5-phospho-D-ribosyl)glycinamide from N(1)-(5-phospho-D-ribosyl)glycinamide (10-formyl THF route): step 1/1.</text>
</comment>
<feature type="active site" description="Proton donor" evidence="4">
    <location>
        <position position="107"/>
    </location>
</feature>
<dbReference type="RefSeq" id="WP_083047210.1">
    <property type="nucleotide sequence ID" value="NZ_MWQY01000001.1"/>
</dbReference>
<gene>
    <name evidence="4" type="primary">purN</name>
    <name evidence="6" type="ORF">B4O97_00435</name>
</gene>
<keyword evidence="2 4" id="KW-0808">Transferase</keyword>
<dbReference type="GO" id="GO:0004644">
    <property type="term" value="F:phosphoribosylglycinamide formyltransferase activity"/>
    <property type="evidence" value="ECO:0007669"/>
    <property type="project" value="UniProtKB-UniRule"/>
</dbReference>
<dbReference type="SUPFAM" id="SSF53328">
    <property type="entry name" value="Formyltransferase"/>
    <property type="match status" value="1"/>
</dbReference>
<feature type="binding site" evidence="4">
    <location>
        <position position="63"/>
    </location>
    <ligand>
        <name>(6R)-10-formyltetrahydrofolate</name>
        <dbReference type="ChEBI" id="CHEBI:195366"/>
    </ligand>
</feature>
<dbReference type="UniPathway" id="UPA00074">
    <property type="reaction ID" value="UER00126"/>
</dbReference>
<dbReference type="HAMAP" id="MF_01930">
    <property type="entry name" value="PurN"/>
    <property type="match status" value="1"/>
</dbReference>
<name>A0A1Y1S2Q3_9SPIO</name>
<feature type="domain" description="Formyl transferase N-terminal" evidence="5">
    <location>
        <begin position="3"/>
        <end position="180"/>
    </location>
</feature>
<dbReference type="STRING" id="1963862.B4O97_00435"/>
<evidence type="ECO:0000313" key="6">
    <source>
        <dbReference type="EMBL" id="ORC38258.1"/>
    </source>
</evidence>
<evidence type="ECO:0000259" key="5">
    <source>
        <dbReference type="Pfam" id="PF00551"/>
    </source>
</evidence>
<comment type="similarity">
    <text evidence="4">Belongs to the GART family.</text>
</comment>
<comment type="function">
    <text evidence="4">Catalyzes the transfer of a formyl group from 10-formyltetrahydrofolate to 5-phospho-ribosyl-glycinamide (GAR), producing 5-phospho-ribosyl-N-formylglycinamide (FGAR) and tetrahydrofolate.</text>
</comment>
<evidence type="ECO:0000256" key="1">
    <source>
        <dbReference type="ARBA" id="ARBA00005054"/>
    </source>
</evidence>
<keyword evidence="3 4" id="KW-0658">Purine biosynthesis</keyword>
<dbReference type="PANTHER" id="PTHR43369">
    <property type="entry name" value="PHOSPHORIBOSYLGLYCINAMIDE FORMYLTRANSFERASE"/>
    <property type="match status" value="1"/>
</dbReference>
<comment type="catalytic activity">
    <reaction evidence="4">
        <text>N(1)-(5-phospho-beta-D-ribosyl)glycinamide + (6R)-10-formyltetrahydrofolate = N(2)-formyl-N(1)-(5-phospho-beta-D-ribosyl)glycinamide + (6S)-5,6,7,8-tetrahydrofolate + H(+)</text>
        <dbReference type="Rhea" id="RHEA:15053"/>
        <dbReference type="ChEBI" id="CHEBI:15378"/>
        <dbReference type="ChEBI" id="CHEBI:57453"/>
        <dbReference type="ChEBI" id="CHEBI:143788"/>
        <dbReference type="ChEBI" id="CHEBI:147286"/>
        <dbReference type="ChEBI" id="CHEBI:195366"/>
        <dbReference type="EC" id="2.1.2.2"/>
    </reaction>
</comment>